<feature type="transmembrane region" description="Helical" evidence="5">
    <location>
        <begin position="275"/>
        <end position="294"/>
    </location>
</feature>
<keyword evidence="2 5" id="KW-0812">Transmembrane</keyword>
<dbReference type="RefSeq" id="WP_099260061.1">
    <property type="nucleotide sequence ID" value="NZ_NIZW01000004.1"/>
</dbReference>
<evidence type="ECO:0000256" key="5">
    <source>
        <dbReference type="RuleBase" id="RU363032"/>
    </source>
</evidence>
<evidence type="ECO:0000313" key="8">
    <source>
        <dbReference type="EMBL" id="PHQ35981.1"/>
    </source>
</evidence>
<dbReference type="SUPFAM" id="SSF161098">
    <property type="entry name" value="MetI-like"/>
    <property type="match status" value="1"/>
</dbReference>
<dbReference type="PANTHER" id="PTHR43470">
    <property type="entry name" value="PHOSPHATE TRANSPORT SYSTEM PERMEASE PROTEIN PSTA-RELATED"/>
    <property type="match status" value="1"/>
</dbReference>
<feature type="transmembrane region" description="Helical" evidence="5">
    <location>
        <begin position="95"/>
        <end position="120"/>
    </location>
</feature>
<evidence type="ECO:0000256" key="6">
    <source>
        <dbReference type="SAM" id="MobiDB-lite"/>
    </source>
</evidence>
<feature type="transmembrane region" description="Helical" evidence="5">
    <location>
        <begin position="141"/>
        <end position="167"/>
    </location>
</feature>
<dbReference type="GO" id="GO:0005886">
    <property type="term" value="C:plasma membrane"/>
    <property type="evidence" value="ECO:0007669"/>
    <property type="project" value="UniProtKB-SubCell"/>
</dbReference>
<evidence type="ECO:0000256" key="1">
    <source>
        <dbReference type="ARBA" id="ARBA00004651"/>
    </source>
</evidence>
<name>A0A2G1WAE0_9BACT</name>
<protein>
    <submittedName>
        <fullName evidence="8">Phosphate ABC transporter permease</fullName>
    </submittedName>
</protein>
<dbReference type="Pfam" id="PF00528">
    <property type="entry name" value="BPD_transp_1"/>
    <property type="match status" value="1"/>
</dbReference>
<dbReference type="PROSITE" id="PS50928">
    <property type="entry name" value="ABC_TM1"/>
    <property type="match status" value="1"/>
</dbReference>
<comment type="caution">
    <text evidence="8">The sequence shown here is derived from an EMBL/GenBank/DDBJ whole genome shotgun (WGS) entry which is preliminary data.</text>
</comment>
<evidence type="ECO:0000313" key="9">
    <source>
        <dbReference type="Proteomes" id="UP000225740"/>
    </source>
</evidence>
<feature type="transmembrane region" description="Helical" evidence="5">
    <location>
        <begin position="41"/>
        <end position="66"/>
    </location>
</feature>
<dbReference type="PANTHER" id="PTHR43470:SF5">
    <property type="entry name" value="PHOSPHATE TRANSPORT SYSTEM PERMEASE PROTEIN PSTA"/>
    <property type="match status" value="1"/>
</dbReference>
<keyword evidence="9" id="KW-1185">Reference proteome</keyword>
<keyword evidence="5" id="KW-0813">Transport</keyword>
<comment type="subcellular location">
    <subcellularLocation>
        <location evidence="1 5">Cell membrane</location>
        <topology evidence="1 5">Multi-pass membrane protein</topology>
    </subcellularLocation>
</comment>
<evidence type="ECO:0000256" key="3">
    <source>
        <dbReference type="ARBA" id="ARBA00022989"/>
    </source>
</evidence>
<keyword evidence="3 5" id="KW-1133">Transmembrane helix</keyword>
<sequence>MATATSSSVDDGSPPPESGYPGGGFAVSTDNSSRRKLYSRLFYLLCVLISGLSVVVLGVLLVSIGWQGHSRLTWDLLQNSHSELNPDSAGMWPSIVGSIFICGICAASALPLGIGTAIFLEEFKPNSKPLRMLHSFIQLNISNLAGVPSIVYGLLGLSLFVFMFNVFGRIQVNESSGTELFGVNHYYQVLSLAGGGHTVLIPQEEEAEKTIKIDAPTQAVDRDGQKFELAIWDPASGEPKPSDPKVRERTVRKGQGGGSYSETKWYYLRLPFGKSFLAAGLTLSLVILPIVIIASQEALRGVAPSLREASFGLGSTKWQTVRHVSLPAAMPGIMTGAILAMGRAIGEAAPILVVLGAAVAKNSGPQNLMDNVVTMPVLIFNWAGRQQAAYQELAAAAIIVLLAVLLLMNSAAIYLRQKMRVG</sequence>
<keyword evidence="4 5" id="KW-0472">Membrane</keyword>
<reference evidence="8 9" key="1">
    <citation type="submission" date="2017-06" db="EMBL/GenBank/DDBJ databases">
        <title>Description of Rhodopirellula bahusiensis sp. nov.</title>
        <authorList>
            <person name="Kizina J."/>
            <person name="Harder J."/>
        </authorList>
    </citation>
    <scope>NUCLEOTIDE SEQUENCE [LARGE SCALE GENOMIC DNA]</scope>
    <source>
        <strain evidence="8 9">SWK21</strain>
    </source>
</reference>
<evidence type="ECO:0000256" key="4">
    <source>
        <dbReference type="ARBA" id="ARBA00023136"/>
    </source>
</evidence>
<dbReference type="Proteomes" id="UP000225740">
    <property type="component" value="Unassembled WGS sequence"/>
</dbReference>
<organism evidence="8 9">
    <name type="scientific">Rhodopirellula bahusiensis</name>
    <dbReference type="NCBI Taxonomy" id="2014065"/>
    <lineage>
        <taxon>Bacteria</taxon>
        <taxon>Pseudomonadati</taxon>
        <taxon>Planctomycetota</taxon>
        <taxon>Planctomycetia</taxon>
        <taxon>Pirellulales</taxon>
        <taxon>Pirellulaceae</taxon>
        <taxon>Rhodopirellula</taxon>
    </lineage>
</organism>
<dbReference type="Gene3D" id="1.10.3720.10">
    <property type="entry name" value="MetI-like"/>
    <property type="match status" value="2"/>
</dbReference>
<dbReference type="AlphaFoldDB" id="A0A2G1WAE0"/>
<dbReference type="InterPro" id="IPR000515">
    <property type="entry name" value="MetI-like"/>
</dbReference>
<dbReference type="GO" id="GO:0055085">
    <property type="term" value="P:transmembrane transport"/>
    <property type="evidence" value="ECO:0007669"/>
    <property type="project" value="InterPro"/>
</dbReference>
<dbReference type="InterPro" id="IPR035906">
    <property type="entry name" value="MetI-like_sf"/>
</dbReference>
<accession>A0A2G1WAE0</accession>
<comment type="similarity">
    <text evidence="5">Belongs to the binding-protein-dependent transport system permease family.</text>
</comment>
<evidence type="ECO:0000256" key="2">
    <source>
        <dbReference type="ARBA" id="ARBA00022692"/>
    </source>
</evidence>
<gene>
    <name evidence="8" type="ORF">CEE69_07210</name>
</gene>
<dbReference type="CDD" id="cd06261">
    <property type="entry name" value="TM_PBP2"/>
    <property type="match status" value="1"/>
</dbReference>
<feature type="domain" description="ABC transmembrane type-1" evidence="7">
    <location>
        <begin position="95"/>
        <end position="411"/>
    </location>
</feature>
<evidence type="ECO:0000259" key="7">
    <source>
        <dbReference type="PROSITE" id="PS50928"/>
    </source>
</evidence>
<feature type="region of interest" description="Disordered" evidence="6">
    <location>
        <begin position="234"/>
        <end position="256"/>
    </location>
</feature>
<feature type="compositionally biased region" description="Polar residues" evidence="6">
    <location>
        <begin position="1"/>
        <end position="10"/>
    </location>
</feature>
<feature type="compositionally biased region" description="Basic and acidic residues" evidence="6">
    <location>
        <begin position="240"/>
        <end position="251"/>
    </location>
</feature>
<dbReference type="GeneID" id="90607995"/>
<feature type="region of interest" description="Disordered" evidence="6">
    <location>
        <begin position="1"/>
        <end position="25"/>
    </location>
</feature>
<dbReference type="EMBL" id="NIZW01000004">
    <property type="protein sequence ID" value="PHQ35981.1"/>
    <property type="molecule type" value="Genomic_DNA"/>
</dbReference>
<proteinExistence type="inferred from homology"/>
<dbReference type="OrthoDB" id="9807065at2"/>
<feature type="transmembrane region" description="Helical" evidence="5">
    <location>
        <begin position="393"/>
        <end position="415"/>
    </location>
</feature>